<dbReference type="GO" id="GO:0010181">
    <property type="term" value="F:FMN binding"/>
    <property type="evidence" value="ECO:0007669"/>
    <property type="project" value="InterPro"/>
</dbReference>
<dbReference type="Gene3D" id="2.30.110.10">
    <property type="entry name" value="Electron Transport, Fmn-binding Protein, Chain A"/>
    <property type="match status" value="1"/>
</dbReference>
<protein>
    <submittedName>
        <fullName evidence="4">Flavin reductase family protein</fullName>
    </submittedName>
</protein>
<evidence type="ECO:0000313" key="4">
    <source>
        <dbReference type="EMBL" id="KAA2252573.1"/>
    </source>
</evidence>
<keyword evidence="2" id="KW-0560">Oxidoreductase</keyword>
<organism evidence="4 5">
    <name type="scientific">Solihabitans fulvus</name>
    <dbReference type="NCBI Taxonomy" id="1892852"/>
    <lineage>
        <taxon>Bacteria</taxon>
        <taxon>Bacillati</taxon>
        <taxon>Actinomycetota</taxon>
        <taxon>Actinomycetes</taxon>
        <taxon>Pseudonocardiales</taxon>
        <taxon>Pseudonocardiaceae</taxon>
        <taxon>Solihabitans</taxon>
    </lineage>
</organism>
<dbReference type="SMART" id="SM00903">
    <property type="entry name" value="Flavin_Reduct"/>
    <property type="match status" value="1"/>
</dbReference>
<dbReference type="AlphaFoldDB" id="A0A5B2WKG8"/>
<reference evidence="4 5" key="2">
    <citation type="submission" date="2019-09" db="EMBL/GenBank/DDBJ databases">
        <authorList>
            <person name="Jin C."/>
        </authorList>
    </citation>
    <scope>NUCLEOTIDE SEQUENCE [LARGE SCALE GENOMIC DNA]</scope>
    <source>
        <strain evidence="4 5">AN110305</strain>
    </source>
</reference>
<keyword evidence="5" id="KW-1185">Reference proteome</keyword>
<dbReference type="OrthoDB" id="9792858at2"/>
<evidence type="ECO:0000259" key="3">
    <source>
        <dbReference type="SMART" id="SM00903"/>
    </source>
</evidence>
<dbReference type="PANTHER" id="PTHR30466">
    <property type="entry name" value="FLAVIN REDUCTASE"/>
    <property type="match status" value="1"/>
</dbReference>
<dbReference type="InterPro" id="IPR050268">
    <property type="entry name" value="NADH-dep_flavin_reductase"/>
</dbReference>
<comment type="similarity">
    <text evidence="1">Belongs to the non-flavoprotein flavin reductase family.</text>
</comment>
<feature type="domain" description="Flavin reductase like" evidence="3">
    <location>
        <begin position="14"/>
        <end position="157"/>
    </location>
</feature>
<reference evidence="4 5" key="1">
    <citation type="submission" date="2019-09" db="EMBL/GenBank/DDBJ databases">
        <title>Goodfellowia gen. nov., a new genus of the Pseudonocardineae related to Actinoalloteichus, containing Goodfellowia coeruleoviolacea gen. nov., comb. nov. gen. nov., comb. nov.</title>
        <authorList>
            <person name="Labeda D."/>
        </authorList>
    </citation>
    <scope>NUCLEOTIDE SEQUENCE [LARGE SCALE GENOMIC DNA]</scope>
    <source>
        <strain evidence="4 5">AN110305</strain>
    </source>
</reference>
<dbReference type="RefSeq" id="WP_149854230.1">
    <property type="nucleotide sequence ID" value="NZ_VUOB01000074.1"/>
</dbReference>
<dbReference type="InterPro" id="IPR012349">
    <property type="entry name" value="Split_barrel_FMN-bd"/>
</dbReference>
<dbReference type="InterPro" id="IPR002563">
    <property type="entry name" value="Flavin_Rdtase-like_dom"/>
</dbReference>
<proteinExistence type="inferred from homology"/>
<gene>
    <name evidence="4" type="ORF">F0L68_35255</name>
</gene>
<dbReference type="Pfam" id="PF01613">
    <property type="entry name" value="Flavin_Reduct"/>
    <property type="match status" value="1"/>
</dbReference>
<evidence type="ECO:0000256" key="2">
    <source>
        <dbReference type="ARBA" id="ARBA00023002"/>
    </source>
</evidence>
<evidence type="ECO:0000313" key="5">
    <source>
        <dbReference type="Proteomes" id="UP000323454"/>
    </source>
</evidence>
<evidence type="ECO:0000256" key="1">
    <source>
        <dbReference type="ARBA" id="ARBA00008898"/>
    </source>
</evidence>
<dbReference type="PANTHER" id="PTHR30466:SF11">
    <property type="entry name" value="FLAVIN-DEPENDENT MONOOXYGENASE, REDUCTASE SUBUNIT HSAB"/>
    <property type="match status" value="1"/>
</dbReference>
<comment type="caution">
    <text evidence="4">The sequence shown here is derived from an EMBL/GenBank/DDBJ whole genome shotgun (WGS) entry which is preliminary data.</text>
</comment>
<dbReference type="Proteomes" id="UP000323454">
    <property type="component" value="Unassembled WGS sequence"/>
</dbReference>
<dbReference type="SUPFAM" id="SSF50475">
    <property type="entry name" value="FMN-binding split barrel"/>
    <property type="match status" value="1"/>
</dbReference>
<dbReference type="GO" id="GO:0042602">
    <property type="term" value="F:riboflavin reductase (NADPH) activity"/>
    <property type="evidence" value="ECO:0007669"/>
    <property type="project" value="TreeGrafter"/>
</dbReference>
<dbReference type="EMBL" id="VUOB01000074">
    <property type="protein sequence ID" value="KAA2252573.1"/>
    <property type="molecule type" value="Genomic_DNA"/>
</dbReference>
<name>A0A5B2WKG8_9PSEU</name>
<sequence>MSQGIDAGRFRRVLGRVPTAVTVTTADTPNGPVGLVIGSFVSVSLSPPLVGLFVDKQSTSWPHIASAGSFAVNVLGHDQHELCARFARSGGDKFEGLRWTPSSLGHPLLPGATAWIECGLHEVHEIGDHFLAVGRVLDLAEADAPHPLVFHKGTLRVLAATT</sequence>
<accession>A0A5B2WKG8</accession>